<dbReference type="SUPFAM" id="SSF50249">
    <property type="entry name" value="Nucleic acid-binding proteins"/>
    <property type="match status" value="1"/>
</dbReference>
<dbReference type="AlphaFoldDB" id="A0A1A8VSB8"/>
<dbReference type="InterPro" id="IPR012340">
    <property type="entry name" value="NA-bd_OB-fold"/>
</dbReference>
<dbReference type="Proteomes" id="UP000078597">
    <property type="component" value="Unassembled WGS sequence"/>
</dbReference>
<dbReference type="KEGG" id="pmal:PMUG01_04027600"/>
<dbReference type="PANTHER" id="PTHR46814">
    <property type="entry name" value="EGALITARIAN, ISOFORM B"/>
    <property type="match status" value="1"/>
</dbReference>
<keyword evidence="3" id="KW-0269">Exonuclease</keyword>
<evidence type="ECO:0000313" key="5">
    <source>
        <dbReference type="Proteomes" id="UP000078597"/>
    </source>
</evidence>
<gene>
    <name evidence="4" type="primary">PmUG01_04027600</name>
    <name evidence="3" type="ORF">PMALA_003890</name>
    <name evidence="4" type="ORF">PMUG01_04027600</name>
</gene>
<evidence type="ECO:0000313" key="3">
    <source>
        <dbReference type="EMBL" id="SBS82566.1"/>
    </source>
</evidence>
<dbReference type="GO" id="GO:0008408">
    <property type="term" value="F:3'-5' exonuclease activity"/>
    <property type="evidence" value="ECO:0007669"/>
    <property type="project" value="InterPro"/>
</dbReference>
<reference evidence="3" key="1">
    <citation type="submission" date="2016-05" db="EMBL/GenBank/DDBJ databases">
        <authorList>
            <person name="Lavstsen T."/>
            <person name="Jespersen J.S."/>
        </authorList>
    </citation>
    <scope>NUCLEOTIDE SEQUENCE [LARGE SCALE GENOMIC DNA]</scope>
</reference>
<sequence length="376" mass="43942">MYKCFVKSIRSKALFKRTLCNVSYGYLNLTVQDRTMPYFENLKKNIIYINNSKDCKECINEIKKKFSSEKQNFIGLDIEGYKIGKDGIVSIIQICADDIYIFDIYKCDNSYLFIKYIKDLLEDERIVKVTHDCREDCSILYNQYDVRLNNIFDTQVAYNILLKERKKEMYQISFDDLLYKCLLLNNNQKIYFHKMIALEQKIYLQRPISKELIHYAVQDVLYLKPLMLSLVHMLSGVHKKEHTGERCSKVVRTAHEEKGEVKISEEKEMKTSIVANISDIDIIMQVIKCSQKYINYQSLNSHIKNEKELQKGMTLEGMVVSCNNINIYVKLNMSKKGVIANCLHHKYNIGDIVKCVILGFGTNNYIKLGLYDSSIL</sequence>
<dbReference type="SMART" id="SM00474">
    <property type="entry name" value="35EXOc"/>
    <property type="match status" value="1"/>
</dbReference>
<reference evidence="5" key="2">
    <citation type="submission" date="2016-05" db="EMBL/GenBank/DDBJ databases">
        <authorList>
            <person name="Naeem Raeece"/>
        </authorList>
    </citation>
    <scope>NUCLEOTIDE SEQUENCE [LARGE SCALE GENOMIC DNA]</scope>
</reference>
<keyword evidence="6" id="KW-1185">Reference proteome</keyword>
<protein>
    <submittedName>
        <fullName evidence="3">3'-5' exonuclease domain containing protein</fullName>
    </submittedName>
    <submittedName>
        <fullName evidence="4">3'-5' exonuclease, putative</fullName>
    </submittedName>
</protein>
<evidence type="ECO:0000259" key="2">
    <source>
        <dbReference type="SMART" id="SM00474"/>
    </source>
</evidence>
<dbReference type="PANTHER" id="PTHR46814:SF1">
    <property type="entry name" value="EGALITARIAN, ISOFORM B"/>
    <property type="match status" value="1"/>
</dbReference>
<evidence type="ECO:0000259" key="1">
    <source>
        <dbReference type="SMART" id="SM00316"/>
    </source>
</evidence>
<reference evidence="4 6" key="3">
    <citation type="submission" date="2016-06" db="EMBL/GenBank/DDBJ databases">
        <authorList>
            <consortium name="Pathogen Informatics"/>
        </authorList>
    </citation>
    <scope>NUCLEOTIDE SEQUENCE [LARGE SCALE GENOMIC DNA]</scope>
</reference>
<keyword evidence="3" id="KW-0540">Nuclease</keyword>
<organism evidence="3 5">
    <name type="scientific">Plasmodium malariae</name>
    <dbReference type="NCBI Taxonomy" id="5858"/>
    <lineage>
        <taxon>Eukaryota</taxon>
        <taxon>Sar</taxon>
        <taxon>Alveolata</taxon>
        <taxon>Apicomplexa</taxon>
        <taxon>Aconoidasida</taxon>
        <taxon>Haemosporida</taxon>
        <taxon>Plasmodiidae</taxon>
        <taxon>Plasmodium</taxon>
        <taxon>Plasmodium (Plasmodium)</taxon>
    </lineage>
</organism>
<feature type="domain" description="S1 motif" evidence="1">
    <location>
        <begin position="310"/>
        <end position="371"/>
    </location>
</feature>
<dbReference type="SMART" id="SM00316">
    <property type="entry name" value="S1"/>
    <property type="match status" value="1"/>
</dbReference>
<dbReference type="EMBL" id="LT594625">
    <property type="protein sequence ID" value="SBT86581.1"/>
    <property type="molecule type" value="Genomic_DNA"/>
</dbReference>
<dbReference type="RefSeq" id="XP_028859726.1">
    <property type="nucleotide sequence ID" value="XM_029003276.1"/>
</dbReference>
<dbReference type="GeneID" id="39867105"/>
<dbReference type="SUPFAM" id="SSF53098">
    <property type="entry name" value="Ribonuclease H-like"/>
    <property type="match status" value="1"/>
</dbReference>
<dbReference type="InterPro" id="IPR003029">
    <property type="entry name" value="S1_domain"/>
</dbReference>
<keyword evidence="3" id="KW-0378">Hydrolase</keyword>
<dbReference type="OMA" id="ITHDCRE"/>
<name>A0A1A8VSB8_PLAMA</name>
<dbReference type="Pfam" id="PF01612">
    <property type="entry name" value="DNA_pol_A_exo1"/>
    <property type="match status" value="1"/>
</dbReference>
<dbReference type="GO" id="GO:0006139">
    <property type="term" value="P:nucleobase-containing compound metabolic process"/>
    <property type="evidence" value="ECO:0007669"/>
    <property type="project" value="InterPro"/>
</dbReference>
<dbReference type="InterPro" id="IPR012337">
    <property type="entry name" value="RNaseH-like_sf"/>
</dbReference>
<accession>A0A1A8VSB8</accession>
<dbReference type="OrthoDB" id="368776at2759"/>
<dbReference type="Proteomes" id="UP000219813">
    <property type="component" value="Chromosome 4"/>
</dbReference>
<evidence type="ECO:0000313" key="6">
    <source>
        <dbReference type="Proteomes" id="UP000219813"/>
    </source>
</evidence>
<proteinExistence type="predicted"/>
<dbReference type="InterPro" id="IPR036397">
    <property type="entry name" value="RNaseH_sf"/>
</dbReference>
<evidence type="ECO:0000313" key="4">
    <source>
        <dbReference type="EMBL" id="SBT86581.1"/>
    </source>
</evidence>
<dbReference type="EMBL" id="FLQW01000205">
    <property type="protein sequence ID" value="SBS82566.1"/>
    <property type="molecule type" value="Genomic_DNA"/>
</dbReference>
<dbReference type="VEuPathDB" id="PlasmoDB:PmUG01_04027600"/>
<dbReference type="GO" id="GO:0003676">
    <property type="term" value="F:nucleic acid binding"/>
    <property type="evidence" value="ECO:0007669"/>
    <property type="project" value="InterPro"/>
</dbReference>
<feature type="domain" description="3'-5' exonuclease" evidence="2">
    <location>
        <begin position="46"/>
        <end position="235"/>
    </location>
</feature>
<dbReference type="InterPro" id="IPR002562">
    <property type="entry name" value="3'-5'_exonuclease_dom"/>
</dbReference>
<dbReference type="Gene3D" id="3.30.420.10">
    <property type="entry name" value="Ribonuclease H-like superfamily/Ribonuclease H"/>
    <property type="match status" value="1"/>
</dbReference>